<dbReference type="Pfam" id="PF01810">
    <property type="entry name" value="LysE"/>
    <property type="match status" value="1"/>
</dbReference>
<dbReference type="InterPro" id="IPR001123">
    <property type="entry name" value="LeuE-type"/>
</dbReference>
<keyword evidence="2" id="KW-1003">Cell membrane</keyword>
<protein>
    <submittedName>
        <fullName evidence="7">Threonine/homoserine/homoserine lactone efflux protein</fullName>
    </submittedName>
</protein>
<evidence type="ECO:0000256" key="6">
    <source>
        <dbReference type="SAM" id="Phobius"/>
    </source>
</evidence>
<feature type="transmembrane region" description="Helical" evidence="6">
    <location>
        <begin position="26"/>
        <end position="46"/>
    </location>
</feature>
<feature type="transmembrane region" description="Helical" evidence="6">
    <location>
        <begin position="83"/>
        <end position="101"/>
    </location>
</feature>
<reference evidence="7 8" key="1">
    <citation type="submission" date="2016-10" db="EMBL/GenBank/DDBJ databases">
        <authorList>
            <person name="de Groot N.N."/>
        </authorList>
    </citation>
    <scope>NUCLEOTIDE SEQUENCE [LARGE SCALE GENOMIC DNA]</scope>
    <source>
        <strain evidence="7 8">DSM 17862</strain>
    </source>
</reference>
<dbReference type="AlphaFoldDB" id="A0A1I0FHH9"/>
<dbReference type="GO" id="GO:0015171">
    <property type="term" value="F:amino acid transmembrane transporter activity"/>
    <property type="evidence" value="ECO:0007669"/>
    <property type="project" value="TreeGrafter"/>
</dbReference>
<feature type="transmembrane region" description="Helical" evidence="6">
    <location>
        <begin position="162"/>
        <end position="184"/>
    </location>
</feature>
<keyword evidence="4 6" id="KW-1133">Transmembrane helix</keyword>
<dbReference type="PIRSF" id="PIRSF006324">
    <property type="entry name" value="LeuE"/>
    <property type="match status" value="1"/>
</dbReference>
<dbReference type="OrthoDB" id="9804822at2"/>
<proteinExistence type="predicted"/>
<gene>
    <name evidence="7" type="ORF">SAMN04489858_106207</name>
</gene>
<keyword evidence="3 6" id="KW-0812">Transmembrane</keyword>
<evidence type="ECO:0000256" key="3">
    <source>
        <dbReference type="ARBA" id="ARBA00022692"/>
    </source>
</evidence>
<evidence type="ECO:0000256" key="4">
    <source>
        <dbReference type="ARBA" id="ARBA00022989"/>
    </source>
</evidence>
<feature type="transmembrane region" description="Helical" evidence="6">
    <location>
        <begin position="128"/>
        <end position="150"/>
    </location>
</feature>
<dbReference type="PANTHER" id="PTHR30086">
    <property type="entry name" value="ARGININE EXPORTER PROTEIN ARGO"/>
    <property type="match status" value="1"/>
</dbReference>
<evidence type="ECO:0000313" key="7">
    <source>
        <dbReference type="EMBL" id="SET56985.1"/>
    </source>
</evidence>
<name>A0A1I0FHH9_9RHOB</name>
<dbReference type="STRING" id="364199.SAMN04489858_106207"/>
<dbReference type="GO" id="GO:0005886">
    <property type="term" value="C:plasma membrane"/>
    <property type="evidence" value="ECO:0007669"/>
    <property type="project" value="UniProtKB-SubCell"/>
</dbReference>
<evidence type="ECO:0000256" key="1">
    <source>
        <dbReference type="ARBA" id="ARBA00004651"/>
    </source>
</evidence>
<feature type="transmembrane region" description="Helical" evidence="6">
    <location>
        <begin position="196"/>
        <end position="214"/>
    </location>
</feature>
<evidence type="ECO:0000256" key="2">
    <source>
        <dbReference type="ARBA" id="ARBA00022475"/>
    </source>
</evidence>
<comment type="subcellular location">
    <subcellularLocation>
        <location evidence="1">Cell membrane</location>
        <topology evidence="1">Multi-pass membrane protein</topology>
    </subcellularLocation>
</comment>
<accession>A0A1I0FHH9</accession>
<keyword evidence="5 6" id="KW-0472">Membrane</keyword>
<dbReference type="Proteomes" id="UP000199180">
    <property type="component" value="Unassembled WGS sequence"/>
</dbReference>
<dbReference type="PANTHER" id="PTHR30086:SF20">
    <property type="entry name" value="ARGININE EXPORTER PROTEIN ARGO-RELATED"/>
    <property type="match status" value="1"/>
</dbReference>
<evidence type="ECO:0000313" key="8">
    <source>
        <dbReference type="Proteomes" id="UP000199180"/>
    </source>
</evidence>
<dbReference type="EMBL" id="FOHO01000006">
    <property type="protein sequence ID" value="SET56985.1"/>
    <property type="molecule type" value="Genomic_DNA"/>
</dbReference>
<keyword evidence="8" id="KW-1185">Reference proteome</keyword>
<sequence length="218" mass="22739">MDLASLFAALQGGVETGALTGFVVASIVMEITPGPNMAYLAILALGDGRRAGYAAVLGVALGLLIAGLAASLGLGAAIASSPLAWQTLRWGGVLYLLWLAWDGWRDGRGTVEHAARGSSLGRFFRRGLIVNLLNPKAFAFYITVLPGFIVPGANITGQAVGLSLIYVAIATIIHAAIVTGAAASHRALRDPARQRRIRRVLSVLLAFVALWLAVRTAG</sequence>
<feature type="transmembrane region" description="Helical" evidence="6">
    <location>
        <begin position="53"/>
        <end position="77"/>
    </location>
</feature>
<evidence type="ECO:0000256" key="5">
    <source>
        <dbReference type="ARBA" id="ARBA00023136"/>
    </source>
</evidence>
<organism evidence="7 8">
    <name type="scientific">Paracoccus homiensis</name>
    <dbReference type="NCBI Taxonomy" id="364199"/>
    <lineage>
        <taxon>Bacteria</taxon>
        <taxon>Pseudomonadati</taxon>
        <taxon>Pseudomonadota</taxon>
        <taxon>Alphaproteobacteria</taxon>
        <taxon>Rhodobacterales</taxon>
        <taxon>Paracoccaceae</taxon>
        <taxon>Paracoccus</taxon>
    </lineage>
</organism>
<dbReference type="RefSeq" id="WP_090734739.1">
    <property type="nucleotide sequence ID" value="NZ_FOHO01000006.1"/>
</dbReference>